<keyword evidence="7 8" id="KW-0472">Membrane</keyword>
<keyword evidence="6 8" id="KW-1133">Transmembrane helix</keyword>
<evidence type="ECO:0000313" key="11">
    <source>
        <dbReference type="Proteomes" id="UP001172457"/>
    </source>
</evidence>
<evidence type="ECO:0000256" key="7">
    <source>
        <dbReference type="ARBA" id="ARBA00023136"/>
    </source>
</evidence>
<comment type="similarity">
    <text evidence="2 8">Belongs to the Casparian strip membrane proteins (CASP) family.</text>
</comment>
<proteinExistence type="inferred from homology"/>
<comment type="caution">
    <text evidence="10">The sequence shown here is derived from an EMBL/GenBank/DDBJ whole genome shotgun (WGS) entry which is preliminary data.</text>
</comment>
<evidence type="ECO:0000256" key="5">
    <source>
        <dbReference type="ARBA" id="ARBA00022692"/>
    </source>
</evidence>
<evidence type="ECO:0000256" key="4">
    <source>
        <dbReference type="ARBA" id="ARBA00022475"/>
    </source>
</evidence>
<sequence>MDGLPLEGGLPSEGWVDAGGWVEGLKVMKMMVDVGCRVHEWLVLRIFQCLCAAASIAVMASSSGFSTATSFCYLIAAMGLEVLWSLGLACLDIHAIWVKKDLQSQILLSLVVVGDWVTAILALAASSSSAGVMVLFVRDSELCKTQPILSCNMYQISIALAFGAWFSLAVSSHSVLWLLASLS</sequence>
<dbReference type="Pfam" id="PF04535">
    <property type="entry name" value="CASP_dom"/>
    <property type="match status" value="1"/>
</dbReference>
<keyword evidence="11" id="KW-1185">Reference proteome</keyword>
<dbReference type="AlphaFoldDB" id="A0AA38WAQ5"/>
<dbReference type="GO" id="GO:0005886">
    <property type="term" value="C:plasma membrane"/>
    <property type="evidence" value="ECO:0007669"/>
    <property type="project" value="UniProtKB-SubCell"/>
</dbReference>
<protein>
    <recommendedName>
        <fullName evidence="8">CASP-like protein</fullName>
    </recommendedName>
</protein>
<evidence type="ECO:0000256" key="2">
    <source>
        <dbReference type="ARBA" id="ARBA00007651"/>
    </source>
</evidence>
<evidence type="ECO:0000313" key="10">
    <source>
        <dbReference type="EMBL" id="KAJ9553427.1"/>
    </source>
</evidence>
<dbReference type="PANTHER" id="PTHR32021">
    <property type="entry name" value="CASP-LIKE PROTEIN 5B3"/>
    <property type="match status" value="1"/>
</dbReference>
<gene>
    <name evidence="10" type="ORF">OSB04_017472</name>
</gene>
<keyword evidence="4 8" id="KW-1003">Cell membrane</keyword>
<feature type="domain" description="Casparian strip membrane protein" evidence="9">
    <location>
        <begin position="42"/>
        <end position="166"/>
    </location>
</feature>
<dbReference type="Proteomes" id="UP001172457">
    <property type="component" value="Chromosome 4"/>
</dbReference>
<dbReference type="InterPro" id="IPR006702">
    <property type="entry name" value="CASP_dom"/>
</dbReference>
<evidence type="ECO:0000256" key="8">
    <source>
        <dbReference type="RuleBase" id="RU361233"/>
    </source>
</evidence>
<dbReference type="EMBL" id="JARYMX010000004">
    <property type="protein sequence ID" value="KAJ9553427.1"/>
    <property type="molecule type" value="Genomic_DNA"/>
</dbReference>
<comment type="subunit">
    <text evidence="3 8">Homodimer and heterodimers.</text>
</comment>
<reference evidence="10" key="1">
    <citation type="submission" date="2023-03" db="EMBL/GenBank/DDBJ databases">
        <title>Chromosome-scale reference genome and RAD-based genetic map of yellow starthistle (Centaurea solstitialis) reveal putative structural variation and QTLs associated with invader traits.</title>
        <authorList>
            <person name="Reatini B."/>
            <person name="Cang F.A."/>
            <person name="Jiang Q."/>
            <person name="Mckibben M.T.W."/>
            <person name="Barker M.S."/>
            <person name="Rieseberg L.H."/>
            <person name="Dlugosch K.M."/>
        </authorList>
    </citation>
    <scope>NUCLEOTIDE SEQUENCE</scope>
    <source>
        <strain evidence="10">CAN-66</strain>
        <tissue evidence="10">Leaf</tissue>
    </source>
</reference>
<evidence type="ECO:0000256" key="1">
    <source>
        <dbReference type="ARBA" id="ARBA00004651"/>
    </source>
</evidence>
<name>A0AA38WAQ5_9ASTR</name>
<feature type="transmembrane region" description="Helical" evidence="8">
    <location>
        <begin position="158"/>
        <end position="180"/>
    </location>
</feature>
<comment type="subcellular location">
    <subcellularLocation>
        <location evidence="1 8">Cell membrane</location>
        <topology evidence="1 8">Multi-pass membrane protein</topology>
    </subcellularLocation>
</comment>
<dbReference type="PANTHER" id="PTHR32021:SF39">
    <property type="entry name" value="CASP-LIKE PROTEIN"/>
    <property type="match status" value="1"/>
</dbReference>
<organism evidence="10 11">
    <name type="scientific">Centaurea solstitialis</name>
    <name type="common">yellow star-thistle</name>
    <dbReference type="NCBI Taxonomy" id="347529"/>
    <lineage>
        <taxon>Eukaryota</taxon>
        <taxon>Viridiplantae</taxon>
        <taxon>Streptophyta</taxon>
        <taxon>Embryophyta</taxon>
        <taxon>Tracheophyta</taxon>
        <taxon>Spermatophyta</taxon>
        <taxon>Magnoliopsida</taxon>
        <taxon>eudicotyledons</taxon>
        <taxon>Gunneridae</taxon>
        <taxon>Pentapetalae</taxon>
        <taxon>asterids</taxon>
        <taxon>campanulids</taxon>
        <taxon>Asterales</taxon>
        <taxon>Asteraceae</taxon>
        <taxon>Carduoideae</taxon>
        <taxon>Cardueae</taxon>
        <taxon>Centaureinae</taxon>
        <taxon>Centaurea</taxon>
    </lineage>
</organism>
<keyword evidence="5 8" id="KW-0812">Transmembrane</keyword>
<dbReference type="InterPro" id="IPR045009">
    <property type="entry name" value="CASPL-5"/>
</dbReference>
<evidence type="ECO:0000256" key="6">
    <source>
        <dbReference type="ARBA" id="ARBA00022989"/>
    </source>
</evidence>
<evidence type="ECO:0000259" key="9">
    <source>
        <dbReference type="Pfam" id="PF04535"/>
    </source>
</evidence>
<feature type="transmembrane region" description="Helical" evidence="8">
    <location>
        <begin position="116"/>
        <end position="137"/>
    </location>
</feature>
<accession>A0AA38WAQ5</accession>
<evidence type="ECO:0000256" key="3">
    <source>
        <dbReference type="ARBA" id="ARBA00011489"/>
    </source>
</evidence>
<feature type="transmembrane region" description="Helical" evidence="8">
    <location>
        <begin position="41"/>
        <end position="59"/>
    </location>
</feature>
<feature type="transmembrane region" description="Helical" evidence="8">
    <location>
        <begin position="71"/>
        <end position="96"/>
    </location>
</feature>